<evidence type="ECO:0000313" key="2">
    <source>
        <dbReference type="EMBL" id="TCL60510.1"/>
    </source>
</evidence>
<dbReference type="AlphaFoldDB" id="A0A4R1R518"/>
<organism evidence="2 3">
    <name type="scientific">Kineothrix alysoides</name>
    <dbReference type="NCBI Taxonomy" id="1469948"/>
    <lineage>
        <taxon>Bacteria</taxon>
        <taxon>Bacillati</taxon>
        <taxon>Bacillota</taxon>
        <taxon>Clostridia</taxon>
        <taxon>Lachnospirales</taxon>
        <taxon>Lachnospiraceae</taxon>
        <taxon>Kineothrix</taxon>
    </lineage>
</organism>
<sequence length="199" mass="23132">MSEVININYDKISTCLEQGLQININENIAGMLNSQASVVTFQAKEVILHEGEKSLNLYYILNGIVRGYYTDNQGNDITKCFSYENGFFSSEGLRTRESSSFSIECLEMCQCIRLPYSLIDEIIQTDDHLKEIFHRLYIMEVEKLEKRAKNLILMSAEERYIDFCSQCPELFRRIDLQYIASYIGIRAASLSRIRKEMKK</sequence>
<dbReference type="OrthoDB" id="9798104at2"/>
<comment type="caution">
    <text evidence="2">The sequence shown here is derived from an EMBL/GenBank/DDBJ whole genome shotgun (WGS) entry which is preliminary data.</text>
</comment>
<dbReference type="CDD" id="cd00038">
    <property type="entry name" value="CAP_ED"/>
    <property type="match status" value="1"/>
</dbReference>
<dbReference type="STRING" id="1469948.GCA_000732725_00243"/>
<name>A0A4R1R518_9FIRM</name>
<dbReference type="Pfam" id="PF00027">
    <property type="entry name" value="cNMP_binding"/>
    <property type="match status" value="1"/>
</dbReference>
<dbReference type="InterPro" id="IPR014710">
    <property type="entry name" value="RmlC-like_jellyroll"/>
</dbReference>
<protein>
    <submittedName>
        <fullName evidence="2">CRP-like cAMP-binding protein</fullName>
    </submittedName>
</protein>
<dbReference type="SUPFAM" id="SSF51206">
    <property type="entry name" value="cAMP-binding domain-like"/>
    <property type="match status" value="1"/>
</dbReference>
<accession>A0A4R1R518</accession>
<proteinExistence type="predicted"/>
<dbReference type="RefSeq" id="WP_035315090.1">
    <property type="nucleotide sequence ID" value="NZ_JPNB01000001.1"/>
</dbReference>
<dbReference type="InterPro" id="IPR018490">
    <property type="entry name" value="cNMP-bd_dom_sf"/>
</dbReference>
<dbReference type="InterPro" id="IPR000595">
    <property type="entry name" value="cNMP-bd_dom"/>
</dbReference>
<feature type="domain" description="Cyclic nucleotide-binding" evidence="1">
    <location>
        <begin position="16"/>
        <end position="140"/>
    </location>
</feature>
<evidence type="ECO:0000259" key="1">
    <source>
        <dbReference type="PROSITE" id="PS50042"/>
    </source>
</evidence>
<gene>
    <name evidence="2" type="ORF">EDD76_102208</name>
</gene>
<dbReference type="EMBL" id="SLUO01000002">
    <property type="protein sequence ID" value="TCL60510.1"/>
    <property type="molecule type" value="Genomic_DNA"/>
</dbReference>
<dbReference type="Gene3D" id="2.60.120.10">
    <property type="entry name" value="Jelly Rolls"/>
    <property type="match status" value="1"/>
</dbReference>
<keyword evidence="3" id="KW-1185">Reference proteome</keyword>
<dbReference type="Proteomes" id="UP000295718">
    <property type="component" value="Unassembled WGS sequence"/>
</dbReference>
<dbReference type="SMART" id="SM00100">
    <property type="entry name" value="cNMP"/>
    <property type="match status" value="1"/>
</dbReference>
<dbReference type="PROSITE" id="PS50042">
    <property type="entry name" value="CNMP_BINDING_3"/>
    <property type="match status" value="1"/>
</dbReference>
<evidence type="ECO:0000313" key="3">
    <source>
        <dbReference type="Proteomes" id="UP000295718"/>
    </source>
</evidence>
<reference evidence="2 3" key="1">
    <citation type="submission" date="2019-03" db="EMBL/GenBank/DDBJ databases">
        <title>Genomic Encyclopedia of Type Strains, Phase IV (KMG-IV): sequencing the most valuable type-strain genomes for metagenomic binning, comparative biology and taxonomic classification.</title>
        <authorList>
            <person name="Goeker M."/>
        </authorList>
    </citation>
    <scope>NUCLEOTIDE SEQUENCE [LARGE SCALE GENOMIC DNA]</scope>
    <source>
        <strain evidence="2 3">DSM 100556</strain>
    </source>
</reference>